<gene>
    <name evidence="11" type="ORF">GIB67_017588</name>
</gene>
<evidence type="ECO:0000259" key="10">
    <source>
        <dbReference type="Pfam" id="PF17766"/>
    </source>
</evidence>
<organism evidence="11 12">
    <name type="scientific">Kingdonia uniflora</name>
    <dbReference type="NCBI Taxonomy" id="39325"/>
    <lineage>
        <taxon>Eukaryota</taxon>
        <taxon>Viridiplantae</taxon>
        <taxon>Streptophyta</taxon>
        <taxon>Embryophyta</taxon>
        <taxon>Tracheophyta</taxon>
        <taxon>Spermatophyta</taxon>
        <taxon>Magnoliopsida</taxon>
        <taxon>Ranunculales</taxon>
        <taxon>Circaeasteraceae</taxon>
        <taxon>Kingdonia</taxon>
    </lineage>
</organism>
<dbReference type="Pfam" id="PF00082">
    <property type="entry name" value="Peptidase_S8"/>
    <property type="match status" value="1"/>
</dbReference>
<dbReference type="OrthoDB" id="206201at2759"/>
<evidence type="ECO:0000259" key="9">
    <source>
        <dbReference type="Pfam" id="PF05922"/>
    </source>
</evidence>
<accession>A0A7J7LN75</accession>
<keyword evidence="12" id="KW-1185">Reference proteome</keyword>
<dbReference type="InterPro" id="IPR015500">
    <property type="entry name" value="Peptidase_S8_subtilisin-rel"/>
</dbReference>
<dbReference type="Proteomes" id="UP000541444">
    <property type="component" value="Unassembled WGS sequence"/>
</dbReference>
<dbReference type="PANTHER" id="PTHR10795">
    <property type="entry name" value="PROPROTEIN CONVERTASE SUBTILISIN/KEXIN"/>
    <property type="match status" value="1"/>
</dbReference>
<dbReference type="GO" id="GO:0004252">
    <property type="term" value="F:serine-type endopeptidase activity"/>
    <property type="evidence" value="ECO:0007669"/>
    <property type="project" value="UniProtKB-UniRule"/>
</dbReference>
<comment type="similarity">
    <text evidence="1 7">Belongs to the peptidase S8 family.</text>
</comment>
<dbReference type="AlphaFoldDB" id="A0A7J7LN75"/>
<keyword evidence="2 7" id="KW-0645">Protease</keyword>
<sequence length="713" mass="76129">MPKAFSDHHSWFEASLSSLSSRPSIVYTYSNVLHGFSATLSPSELRELENTPGFIYSIRDYPVKVDTTHTSDFLNLNPVTGAWPESNYSEDVIIGLVDTGVWPESDSFKDDGMPKVPSRWKGECVAGTQFNSSMCNNKLIGARYYNNGLAASIPNITFPMNSTRDTDGHGTHTSSTAGGNYVKDVSYFGYARGTAKGMAPRSHVAMYKALWDVGAVSSDILAAVDQALKDGVDALSMSLGTDGVALYEDPVAIASFAAMEKGIFVATSAGNQGPWYGSLHNGIPWVLTVGAGSIDREFNGVVTLSGGVSILGQALYPGNSSVNQVPLVFMNACNDSNTLLKKGATSKIIVCVDTDDSVSQQVIHVGNAQAAGGIFITNSSYLEFYLQSEFPAVFLSPQDGQSVLSYIQTSPNPKASMEFRKERIGTKPAPTVTIYSSRGPSSSYPGILKPDLIAPGNLVLAAWPQISPVTEVRTGELFNNFNLISGTSMSTPHAAGLAALLKGAHPEWSPAAIRSAMMTTADAVDNTLAPIKDAGYSYQVASPLGMGSGNVNPNKALAPGLIYDAGVNDYVNLLCSLNYTLKQIQIITKSFTNNCSNPSSDLNYPSFIAFFNVNSSSSANARVVREFRRTVTNVGDGTSSYKAALTQIEGFQLTVVPDTLVFKEKNEKLSYTLSLEGPSLMKEIVVHGAITWVDIGGKHMVRSPIVATSLSSH</sequence>
<proteinExistence type="inferred from homology"/>
<comment type="caution">
    <text evidence="11">The sequence shown here is derived from an EMBL/GenBank/DDBJ whole genome shotgun (WGS) entry which is preliminary data.</text>
</comment>
<evidence type="ECO:0000256" key="5">
    <source>
        <dbReference type="ARBA" id="ARBA00022825"/>
    </source>
</evidence>
<dbReference type="CDD" id="cd04852">
    <property type="entry name" value="Peptidases_S8_3"/>
    <property type="match status" value="1"/>
</dbReference>
<evidence type="ECO:0000313" key="12">
    <source>
        <dbReference type="Proteomes" id="UP000541444"/>
    </source>
</evidence>
<evidence type="ECO:0000256" key="4">
    <source>
        <dbReference type="ARBA" id="ARBA00022801"/>
    </source>
</evidence>
<dbReference type="GO" id="GO:0006508">
    <property type="term" value="P:proteolysis"/>
    <property type="evidence" value="ECO:0007669"/>
    <property type="project" value="UniProtKB-KW"/>
</dbReference>
<feature type="domain" description="Subtilisin-like protease fibronectin type-III" evidence="10">
    <location>
        <begin position="601"/>
        <end position="706"/>
    </location>
</feature>
<dbReference type="SUPFAM" id="SSF52743">
    <property type="entry name" value="Subtilisin-like"/>
    <property type="match status" value="1"/>
</dbReference>
<dbReference type="InterPro" id="IPR010259">
    <property type="entry name" value="S8pro/Inhibitor_I9"/>
</dbReference>
<dbReference type="PRINTS" id="PR00723">
    <property type="entry name" value="SUBTILISIN"/>
</dbReference>
<dbReference type="CDD" id="cd02120">
    <property type="entry name" value="PA_subtilisin_like"/>
    <property type="match status" value="1"/>
</dbReference>
<dbReference type="Gene3D" id="3.30.70.80">
    <property type="entry name" value="Peptidase S8 propeptide/proteinase inhibitor I9"/>
    <property type="match status" value="1"/>
</dbReference>
<evidence type="ECO:0000256" key="3">
    <source>
        <dbReference type="ARBA" id="ARBA00022729"/>
    </source>
</evidence>
<dbReference type="InterPro" id="IPR034197">
    <property type="entry name" value="Peptidases_S8_3"/>
</dbReference>
<keyword evidence="5 7" id="KW-0720">Serine protease</keyword>
<dbReference type="Gene3D" id="3.50.30.30">
    <property type="match status" value="1"/>
</dbReference>
<dbReference type="FunFam" id="3.40.50.200:FF:000006">
    <property type="entry name" value="Subtilisin-like protease SBT1.5"/>
    <property type="match status" value="1"/>
</dbReference>
<dbReference type="Gene3D" id="2.60.40.2310">
    <property type="match status" value="1"/>
</dbReference>
<dbReference type="InterPro" id="IPR000209">
    <property type="entry name" value="Peptidase_S8/S53_dom"/>
</dbReference>
<evidence type="ECO:0000256" key="2">
    <source>
        <dbReference type="ARBA" id="ARBA00022670"/>
    </source>
</evidence>
<feature type="active site" description="Charge relay system" evidence="6 7">
    <location>
        <position position="98"/>
    </location>
</feature>
<evidence type="ECO:0000256" key="7">
    <source>
        <dbReference type="PROSITE-ProRule" id="PRU01240"/>
    </source>
</evidence>
<feature type="active site" description="Charge relay system" evidence="6 7">
    <location>
        <position position="169"/>
    </location>
</feature>
<dbReference type="Gene3D" id="3.40.50.200">
    <property type="entry name" value="Peptidase S8/S53 domain"/>
    <property type="match status" value="1"/>
</dbReference>
<dbReference type="PROSITE" id="PS00138">
    <property type="entry name" value="SUBTILASE_SER"/>
    <property type="match status" value="1"/>
</dbReference>
<dbReference type="InterPro" id="IPR037045">
    <property type="entry name" value="S8pro/Inhibitor_I9_sf"/>
</dbReference>
<evidence type="ECO:0000313" key="11">
    <source>
        <dbReference type="EMBL" id="KAF6143980.1"/>
    </source>
</evidence>
<dbReference type="InterPro" id="IPR036852">
    <property type="entry name" value="Peptidase_S8/S53_dom_sf"/>
</dbReference>
<name>A0A7J7LN75_9MAGN</name>
<dbReference type="Pfam" id="PF05922">
    <property type="entry name" value="Inhibitor_I9"/>
    <property type="match status" value="1"/>
</dbReference>
<dbReference type="InterPro" id="IPR045051">
    <property type="entry name" value="SBT"/>
</dbReference>
<dbReference type="InterPro" id="IPR023828">
    <property type="entry name" value="Peptidase_S8_Ser-AS"/>
</dbReference>
<dbReference type="EMBL" id="JACGCM010002156">
    <property type="protein sequence ID" value="KAF6143980.1"/>
    <property type="molecule type" value="Genomic_DNA"/>
</dbReference>
<dbReference type="PROSITE" id="PS51892">
    <property type="entry name" value="SUBTILASE"/>
    <property type="match status" value="1"/>
</dbReference>
<feature type="active site" description="Charge relay system" evidence="6 7">
    <location>
        <position position="488"/>
    </location>
</feature>
<evidence type="ECO:0000259" key="8">
    <source>
        <dbReference type="Pfam" id="PF00082"/>
    </source>
</evidence>
<feature type="domain" description="Peptidase S8/S53" evidence="8">
    <location>
        <begin position="90"/>
        <end position="525"/>
    </location>
</feature>
<keyword evidence="3" id="KW-0732">Signal</keyword>
<reference evidence="11 12" key="1">
    <citation type="journal article" date="2020" name="IScience">
        <title>Genome Sequencing of the Endangered Kingdonia uniflora (Circaeasteraceae, Ranunculales) Reveals Potential Mechanisms of Evolutionary Specialization.</title>
        <authorList>
            <person name="Sun Y."/>
            <person name="Deng T."/>
            <person name="Zhang A."/>
            <person name="Moore M.J."/>
            <person name="Landis J.B."/>
            <person name="Lin N."/>
            <person name="Zhang H."/>
            <person name="Zhang X."/>
            <person name="Huang J."/>
            <person name="Zhang X."/>
            <person name="Sun H."/>
            <person name="Wang H."/>
        </authorList>
    </citation>
    <scope>NUCLEOTIDE SEQUENCE [LARGE SCALE GENOMIC DNA]</scope>
    <source>
        <strain evidence="11">TB1705</strain>
        <tissue evidence="11">Leaf</tissue>
    </source>
</reference>
<evidence type="ECO:0000256" key="6">
    <source>
        <dbReference type="PIRSR" id="PIRSR615500-1"/>
    </source>
</evidence>
<dbReference type="Pfam" id="PF17766">
    <property type="entry name" value="fn3_6"/>
    <property type="match status" value="1"/>
</dbReference>
<feature type="domain" description="Inhibitor I9" evidence="9">
    <location>
        <begin position="3"/>
        <end position="65"/>
    </location>
</feature>
<keyword evidence="4 7" id="KW-0378">Hydrolase</keyword>
<dbReference type="InterPro" id="IPR041469">
    <property type="entry name" value="Subtilisin-like_FN3"/>
</dbReference>
<evidence type="ECO:0000256" key="1">
    <source>
        <dbReference type="ARBA" id="ARBA00011073"/>
    </source>
</evidence>
<protein>
    <recommendedName>
        <fullName evidence="13">Subtilisin-like protease</fullName>
    </recommendedName>
</protein>
<evidence type="ECO:0008006" key="13">
    <source>
        <dbReference type="Google" id="ProtNLM"/>
    </source>
</evidence>